<evidence type="ECO:0000256" key="3">
    <source>
        <dbReference type="ARBA" id="ARBA00022448"/>
    </source>
</evidence>
<evidence type="ECO:0000256" key="5">
    <source>
        <dbReference type="ARBA" id="ARBA00022692"/>
    </source>
</evidence>
<evidence type="ECO:0000256" key="1">
    <source>
        <dbReference type="ARBA" id="ARBA00004571"/>
    </source>
</evidence>
<evidence type="ECO:0000256" key="6">
    <source>
        <dbReference type="ARBA" id="ARBA00022729"/>
    </source>
</evidence>
<dbReference type="GO" id="GO:0015889">
    <property type="term" value="P:cobalamin transport"/>
    <property type="evidence" value="ECO:0007669"/>
    <property type="project" value="TreeGrafter"/>
</dbReference>
<feature type="signal peptide" evidence="14">
    <location>
        <begin position="1"/>
        <end position="22"/>
    </location>
</feature>
<keyword evidence="3 12" id="KW-0813">Transport</keyword>
<dbReference type="InterPro" id="IPR037066">
    <property type="entry name" value="Plug_dom_sf"/>
</dbReference>
<feature type="chain" id="PRO_5019319487" evidence="14">
    <location>
        <begin position="23"/>
        <end position="619"/>
    </location>
</feature>
<evidence type="ECO:0000259" key="16">
    <source>
        <dbReference type="Pfam" id="PF07715"/>
    </source>
</evidence>
<dbReference type="Pfam" id="PF00593">
    <property type="entry name" value="TonB_dep_Rec_b-barrel"/>
    <property type="match status" value="1"/>
</dbReference>
<dbReference type="PANTHER" id="PTHR30069">
    <property type="entry name" value="TONB-DEPENDENT OUTER MEMBRANE RECEPTOR"/>
    <property type="match status" value="1"/>
</dbReference>
<feature type="domain" description="TonB-dependent receptor plug" evidence="16">
    <location>
        <begin position="58"/>
        <end position="163"/>
    </location>
</feature>
<keyword evidence="18" id="KW-1185">Reference proteome</keyword>
<dbReference type="AlphaFoldDB" id="A0A410GG11"/>
<keyword evidence="9 12" id="KW-0472">Membrane</keyword>
<evidence type="ECO:0000256" key="10">
    <source>
        <dbReference type="ARBA" id="ARBA00023170"/>
    </source>
</evidence>
<evidence type="ECO:0000256" key="14">
    <source>
        <dbReference type="SAM" id="SignalP"/>
    </source>
</evidence>
<dbReference type="GO" id="GO:0006811">
    <property type="term" value="P:monoatomic ion transport"/>
    <property type="evidence" value="ECO:0007669"/>
    <property type="project" value="UniProtKB-KW"/>
</dbReference>
<dbReference type="PANTHER" id="PTHR30069:SF53">
    <property type="entry name" value="COLICIN I RECEPTOR-RELATED"/>
    <property type="match status" value="1"/>
</dbReference>
<accession>A0A410GG11</accession>
<keyword evidence="4 12" id="KW-1134">Transmembrane beta strand</keyword>
<name>A0A410GG11_9BURK</name>
<dbReference type="Gene3D" id="2.170.130.10">
    <property type="entry name" value="TonB-dependent receptor, plug domain"/>
    <property type="match status" value="1"/>
</dbReference>
<keyword evidence="5 12" id="KW-0812">Transmembrane</keyword>
<dbReference type="InterPro" id="IPR039426">
    <property type="entry name" value="TonB-dep_rcpt-like"/>
</dbReference>
<proteinExistence type="inferred from homology"/>
<dbReference type="GO" id="GO:0009279">
    <property type="term" value="C:cell outer membrane"/>
    <property type="evidence" value="ECO:0007669"/>
    <property type="project" value="UniProtKB-SubCell"/>
</dbReference>
<dbReference type="EMBL" id="CP022987">
    <property type="protein sequence ID" value="QAA95218.1"/>
    <property type="molecule type" value="Genomic_DNA"/>
</dbReference>
<evidence type="ECO:0000256" key="11">
    <source>
        <dbReference type="ARBA" id="ARBA00023237"/>
    </source>
</evidence>
<evidence type="ECO:0000256" key="13">
    <source>
        <dbReference type="RuleBase" id="RU003357"/>
    </source>
</evidence>
<dbReference type="PROSITE" id="PS52016">
    <property type="entry name" value="TONB_DEPENDENT_REC_3"/>
    <property type="match status" value="1"/>
</dbReference>
<keyword evidence="10 17" id="KW-0675">Receptor</keyword>
<comment type="similarity">
    <text evidence="2 12 13">Belongs to the TonB-dependent receptor family.</text>
</comment>
<dbReference type="SUPFAM" id="SSF56935">
    <property type="entry name" value="Porins"/>
    <property type="match status" value="1"/>
</dbReference>
<reference evidence="17 18" key="1">
    <citation type="submission" date="2017-08" db="EMBL/GenBank/DDBJ databases">
        <authorList>
            <person name="Park S.-J."/>
            <person name="Kim H."/>
        </authorList>
    </citation>
    <scope>NUCLEOTIDE SEQUENCE [LARGE SCALE GENOMIC DNA]</scope>
    <source>
        <strain evidence="18">ye3</strain>
    </source>
</reference>
<keyword evidence="7" id="KW-0406">Ion transport</keyword>
<gene>
    <name evidence="17" type="ORF">CKA81_16105</name>
</gene>
<evidence type="ECO:0000256" key="8">
    <source>
        <dbReference type="ARBA" id="ARBA00023077"/>
    </source>
</evidence>
<dbReference type="InterPro" id="IPR036942">
    <property type="entry name" value="Beta-barrel_TonB_sf"/>
</dbReference>
<dbReference type="Pfam" id="PF07715">
    <property type="entry name" value="Plug"/>
    <property type="match status" value="1"/>
</dbReference>
<evidence type="ECO:0000259" key="15">
    <source>
        <dbReference type="Pfam" id="PF00593"/>
    </source>
</evidence>
<keyword evidence="11 12" id="KW-0998">Cell outer membrane</keyword>
<evidence type="ECO:0000256" key="2">
    <source>
        <dbReference type="ARBA" id="ARBA00009810"/>
    </source>
</evidence>
<dbReference type="CDD" id="cd01347">
    <property type="entry name" value="ligand_gated_channel"/>
    <property type="match status" value="1"/>
</dbReference>
<evidence type="ECO:0000313" key="17">
    <source>
        <dbReference type="EMBL" id="QAA95218.1"/>
    </source>
</evidence>
<dbReference type="Proteomes" id="UP000283474">
    <property type="component" value="Chromosome"/>
</dbReference>
<dbReference type="Gene3D" id="2.40.170.20">
    <property type="entry name" value="TonB-dependent receptor, beta-barrel domain"/>
    <property type="match status" value="1"/>
</dbReference>
<feature type="domain" description="TonB-dependent receptor-like beta-barrel" evidence="15">
    <location>
        <begin position="192"/>
        <end position="593"/>
    </location>
</feature>
<dbReference type="InterPro" id="IPR012910">
    <property type="entry name" value="Plug_dom"/>
</dbReference>
<dbReference type="InterPro" id="IPR000531">
    <property type="entry name" value="Beta-barrel_TonB"/>
</dbReference>
<evidence type="ECO:0000256" key="7">
    <source>
        <dbReference type="ARBA" id="ARBA00023065"/>
    </source>
</evidence>
<evidence type="ECO:0000256" key="9">
    <source>
        <dbReference type="ARBA" id="ARBA00023136"/>
    </source>
</evidence>
<evidence type="ECO:0000256" key="12">
    <source>
        <dbReference type="PROSITE-ProRule" id="PRU01360"/>
    </source>
</evidence>
<evidence type="ECO:0000256" key="4">
    <source>
        <dbReference type="ARBA" id="ARBA00022452"/>
    </source>
</evidence>
<protein>
    <submittedName>
        <fullName evidence="17">TonB-dependent receptor</fullName>
    </submittedName>
</protein>
<dbReference type="OrthoDB" id="183532at2"/>
<dbReference type="KEGG" id="pus:CKA81_16105"/>
<sequence>MCGDARFAGSFMSYAIPRHALAVICCFLPAAVAAQTTPSVSQLDQVVVTASRSAQLERDVLGDVTVIDQKELQKAGQDSVAEILSRQRGVQMYNSGGPQTVTSVFLRGANANQTLVLVDGMRINSITSGVVNWNAIDPAMIERIEIVRGAASSLYGSGAIGGVINIITKKGQQDRPFSAWADIGIGSYDTFKSALGFSGAKDGWDYALSSSMGESGGFNATNRLSPAFDEDIDGYSQHALSGSLGYTWQPGHHIGLTVFNGYMDGAYDQSFAPLDARTITRQQAYSVTSTDDITDYWQSVLRLAYIEENTDSRSAVSPSYKAGNRQRNYSWQHHFQIAEKQKVSLILERLEERPYSQMEHDINRRDTNAAGLVYQGSFDAHHLQASVRNDNVSGYGNQTTGGLGYEYDISEQWRVGVAGNTGFRAPTFNDLYFPFGSNPNLQAEKSRNLELSARYDYAGTRIDVVAFQNRIRNFIILDENFIPQNVERATIRGVSVSAEQDFGDTTLRASADFMNPRDDATGNQLPRRAKQVYRLGADHRFDRLSVGAEYQFVGQRYDLADNQTSLGGYGLFNLTAGYEFNDSVGVQVRWNNLFDKDYTNAYGYNMPGSNVFINLSFRM</sequence>
<keyword evidence="8 13" id="KW-0798">TonB box</keyword>
<evidence type="ECO:0000313" key="18">
    <source>
        <dbReference type="Proteomes" id="UP000283474"/>
    </source>
</evidence>
<organism evidence="17 18">
    <name type="scientific">Pollutimonas thiosulfatoxidans</name>
    <dbReference type="NCBI Taxonomy" id="2028345"/>
    <lineage>
        <taxon>Bacteria</taxon>
        <taxon>Pseudomonadati</taxon>
        <taxon>Pseudomonadota</taxon>
        <taxon>Betaproteobacteria</taxon>
        <taxon>Burkholderiales</taxon>
        <taxon>Alcaligenaceae</taxon>
        <taxon>Pollutimonas</taxon>
    </lineage>
</organism>
<comment type="subcellular location">
    <subcellularLocation>
        <location evidence="1 12">Cell outer membrane</location>
        <topology evidence="1 12">Multi-pass membrane protein</topology>
    </subcellularLocation>
</comment>
<keyword evidence="6 14" id="KW-0732">Signal</keyword>